<proteinExistence type="predicted"/>
<name>A0AAV6ZJZ1_ENGPU</name>
<keyword evidence="2" id="KW-1185">Reference proteome</keyword>
<evidence type="ECO:0000313" key="2">
    <source>
        <dbReference type="Proteomes" id="UP000824782"/>
    </source>
</evidence>
<accession>A0AAV6ZJZ1</accession>
<dbReference type="AlphaFoldDB" id="A0AAV6ZJZ1"/>
<organism evidence="1 2">
    <name type="scientific">Engystomops pustulosus</name>
    <name type="common">Tungara frog</name>
    <name type="synonym">Physalaemus pustulosus</name>
    <dbReference type="NCBI Taxonomy" id="76066"/>
    <lineage>
        <taxon>Eukaryota</taxon>
        <taxon>Metazoa</taxon>
        <taxon>Chordata</taxon>
        <taxon>Craniata</taxon>
        <taxon>Vertebrata</taxon>
        <taxon>Euteleostomi</taxon>
        <taxon>Amphibia</taxon>
        <taxon>Batrachia</taxon>
        <taxon>Anura</taxon>
        <taxon>Neobatrachia</taxon>
        <taxon>Hyloidea</taxon>
        <taxon>Leptodactylidae</taxon>
        <taxon>Leiuperinae</taxon>
        <taxon>Engystomops</taxon>
    </lineage>
</organism>
<comment type="caution">
    <text evidence="1">The sequence shown here is derived from an EMBL/GenBank/DDBJ whole genome shotgun (WGS) entry which is preliminary data.</text>
</comment>
<sequence length="103" mass="11879">MMIADNRLLLRFHLCKRDTGRDNHSRPPDGARPHPMMYYVQDTSGCNTCALTLGIAGCRPSIVTQKYVKNIQISLCSHWDVNIFFIKFMKNSFKKSSRRVICL</sequence>
<dbReference type="EMBL" id="WNYA01000910">
    <property type="protein sequence ID" value="KAG8546876.1"/>
    <property type="molecule type" value="Genomic_DNA"/>
</dbReference>
<reference evidence="1" key="1">
    <citation type="thesis" date="2020" institute="ProQuest LLC" country="789 East Eisenhower Parkway, Ann Arbor, MI, USA">
        <title>Comparative Genomics and Chromosome Evolution.</title>
        <authorList>
            <person name="Mudd A.B."/>
        </authorList>
    </citation>
    <scope>NUCLEOTIDE SEQUENCE</scope>
    <source>
        <strain evidence="1">237g6f4</strain>
        <tissue evidence="1">Blood</tissue>
    </source>
</reference>
<gene>
    <name evidence="1" type="ORF">GDO81_029625</name>
</gene>
<dbReference type="Proteomes" id="UP000824782">
    <property type="component" value="Unassembled WGS sequence"/>
</dbReference>
<evidence type="ECO:0000313" key="1">
    <source>
        <dbReference type="EMBL" id="KAG8546876.1"/>
    </source>
</evidence>
<protein>
    <submittedName>
        <fullName evidence="1">Uncharacterized protein</fullName>
    </submittedName>
</protein>